<accession>A0A9N9K1J9</accession>
<protein>
    <submittedName>
        <fullName evidence="2">17396_t:CDS:1</fullName>
    </submittedName>
</protein>
<feature type="region of interest" description="Disordered" evidence="1">
    <location>
        <begin position="112"/>
        <end position="172"/>
    </location>
</feature>
<keyword evidence="3" id="KW-1185">Reference proteome</keyword>
<organism evidence="2 3">
    <name type="scientific">Cetraspora pellucida</name>
    <dbReference type="NCBI Taxonomy" id="1433469"/>
    <lineage>
        <taxon>Eukaryota</taxon>
        <taxon>Fungi</taxon>
        <taxon>Fungi incertae sedis</taxon>
        <taxon>Mucoromycota</taxon>
        <taxon>Glomeromycotina</taxon>
        <taxon>Glomeromycetes</taxon>
        <taxon>Diversisporales</taxon>
        <taxon>Gigasporaceae</taxon>
        <taxon>Cetraspora</taxon>
    </lineage>
</organism>
<gene>
    <name evidence="2" type="ORF">CPELLU_LOCUS18306</name>
</gene>
<dbReference type="EMBL" id="CAJVQA010035718">
    <property type="protein sequence ID" value="CAG8807555.1"/>
    <property type="molecule type" value="Genomic_DNA"/>
</dbReference>
<evidence type="ECO:0000256" key="1">
    <source>
        <dbReference type="SAM" id="MobiDB-lite"/>
    </source>
</evidence>
<comment type="caution">
    <text evidence="2">The sequence shown here is derived from an EMBL/GenBank/DDBJ whole genome shotgun (WGS) entry which is preliminary data.</text>
</comment>
<feature type="non-terminal residue" evidence="2">
    <location>
        <position position="224"/>
    </location>
</feature>
<evidence type="ECO:0000313" key="3">
    <source>
        <dbReference type="Proteomes" id="UP000789759"/>
    </source>
</evidence>
<proteinExistence type="predicted"/>
<dbReference type="OrthoDB" id="2424330at2759"/>
<feature type="compositionally biased region" description="Basic residues" evidence="1">
    <location>
        <begin position="120"/>
        <end position="131"/>
    </location>
</feature>
<reference evidence="2" key="1">
    <citation type="submission" date="2021-06" db="EMBL/GenBank/DDBJ databases">
        <authorList>
            <person name="Kallberg Y."/>
            <person name="Tangrot J."/>
            <person name="Rosling A."/>
        </authorList>
    </citation>
    <scope>NUCLEOTIDE SEQUENCE</scope>
    <source>
        <strain evidence="2">FL966</strain>
    </source>
</reference>
<name>A0A9N9K1J9_9GLOM</name>
<evidence type="ECO:0000313" key="2">
    <source>
        <dbReference type="EMBL" id="CAG8807555.1"/>
    </source>
</evidence>
<sequence length="224" mass="26072">NIRNKAVSDKTKELMYSVTKLDTKKQVLNVLEKIKESGEPEATAFTKMEIDIWNQTPNNTNINESSHANINQDGRSLTLLAAIYQSNDFDKRQWHSATTYEQYNIHESYRNKSELAHLTKNSKRSQKRKNKGKEPASRSTLRKKPKNQALNDEKSEDLFSISTSTPTTQEQDNYIEWENKKLELQRKNLEILREEIALREKLNSLKQLSSILVNNIRDNYMPSV</sequence>
<feature type="compositionally biased region" description="Polar residues" evidence="1">
    <location>
        <begin position="160"/>
        <end position="172"/>
    </location>
</feature>
<dbReference type="Proteomes" id="UP000789759">
    <property type="component" value="Unassembled WGS sequence"/>
</dbReference>
<dbReference type="AlphaFoldDB" id="A0A9N9K1J9"/>